<evidence type="ECO:0000256" key="12">
    <source>
        <dbReference type="HAMAP-Rule" id="MF_01498"/>
    </source>
</evidence>
<keyword evidence="8 12" id="KW-0346">Stress response</keyword>
<dbReference type="InterPro" id="IPR003593">
    <property type="entry name" value="AAA+_ATPase"/>
</dbReference>
<comment type="function">
    <text evidence="11">Can catalyze the hydrolysis of ATP in the presence of single-stranded DNA, the ATP-dependent uptake of single-stranded DNA by duplex DNA, and the ATP-dependent hybridization of homologous single-stranded DNAs. It interacts with LexA causing its activation and leading to its autocatalytic cleavage.</text>
</comment>
<keyword evidence="1 12" id="KW-0479">Metal-binding</keyword>
<dbReference type="HAMAP" id="MF_01498">
    <property type="entry name" value="RadA_bact"/>
    <property type="match status" value="1"/>
</dbReference>
<dbReference type="NCBIfam" id="TIGR00416">
    <property type="entry name" value="sms"/>
    <property type="match status" value="1"/>
</dbReference>
<dbReference type="InterPro" id="IPR020568">
    <property type="entry name" value="Ribosomal_Su5_D2-typ_SF"/>
</dbReference>
<dbReference type="EMBL" id="CP003805">
    <property type="protein sequence ID" value="AGF48201.1"/>
    <property type="molecule type" value="Genomic_DNA"/>
</dbReference>
<dbReference type="KEGG" id="kon:CONE_0404"/>
<comment type="similarity">
    <text evidence="12 14">Belongs to the RecA family. RadA subfamily.</text>
</comment>
<keyword evidence="2 12" id="KW-0547">Nucleotide-binding</keyword>
<dbReference type="InterPro" id="IPR014721">
    <property type="entry name" value="Ribsml_uS5_D2-typ_fold_subgr"/>
</dbReference>
<keyword evidence="5" id="KW-0378">Hydrolase</keyword>
<sequence>MTKSNYICLKCDYIAYKWLGKCPNCDSWNSFSISRSDDVFNKYKNSGTNISEIKILSEIELCKSNRIVVGINEFDRVLGGGLVAGSTVLIGGDPGIGKSTLILQSLALLSENNNVLYVTGEESIEQVALRAYRLGLLKKKVNILSENNLDKIISYIIEIGYTIIVIDSIQTVSTSLSNSAPGSVSQVRECAIQITRMAKQFGITVLIVGHVTKDGSLAGPRILEHIVDTVLYFEGDNQSYFRIIRSFKNRFGSINEIGVFRMTDLGLLGVANPSALFLSKHRDKVSGSCVMATQEGSRPLLIEIQALLNISNISNKRLLAVGFDSNRLSMLLAVMNRHAKISTSDKDIFVNIVGGVRIVEPAADLPLLLAIYSSLVNKPLPFKMVSFGEVGLAGELRPASKGQDRLKEAVKLGFKIALIPSSNKPLEKIEGLEILTSNRLEDSFDIIKSIY</sequence>
<evidence type="ECO:0000256" key="2">
    <source>
        <dbReference type="ARBA" id="ARBA00022741"/>
    </source>
</evidence>
<dbReference type="HOGENOM" id="CLU_018264_0_1_4"/>
<comment type="function">
    <text evidence="14">DNA-dependent ATPase involved in processing of recombination intermediates, plays a role in repairing DNA breaks. Stimulates the branch migration of RecA-mediated strand transfer reactions, allowing the 3' invading strand to extend heteroduplex DNA faster. Binds ssDNA in the presence of ADP but not other nucleotides, has ATPase activity that is stimulated by ssDNA and various branched DNA structures, but inhibited by SSB. Does not have RecA's homology-searching function.</text>
</comment>
<dbReference type="GO" id="GO:0016787">
    <property type="term" value="F:hydrolase activity"/>
    <property type="evidence" value="ECO:0007669"/>
    <property type="project" value="UniProtKB-KW"/>
</dbReference>
<dbReference type="GO" id="GO:0005524">
    <property type="term" value="F:ATP binding"/>
    <property type="evidence" value="ECO:0007669"/>
    <property type="project" value="UniProtKB-UniRule"/>
</dbReference>
<accession>M1LVU7</accession>
<dbReference type="SUPFAM" id="SSF54211">
    <property type="entry name" value="Ribosomal protein S5 domain 2-like"/>
    <property type="match status" value="1"/>
</dbReference>
<dbReference type="FunFam" id="3.40.50.300:FF:000050">
    <property type="entry name" value="DNA repair protein RadA"/>
    <property type="match status" value="1"/>
</dbReference>
<evidence type="ECO:0000256" key="11">
    <source>
        <dbReference type="ARBA" id="ARBA00025580"/>
    </source>
</evidence>
<feature type="domain" description="RecA family profile 1" evidence="15">
    <location>
        <begin position="63"/>
        <end position="211"/>
    </location>
</feature>
<keyword evidence="4 14" id="KW-0863">Zinc-finger</keyword>
<dbReference type="CDD" id="cd01121">
    <property type="entry name" value="RadA_SMS_N"/>
    <property type="match status" value="1"/>
</dbReference>
<evidence type="ECO:0000256" key="7">
    <source>
        <dbReference type="ARBA" id="ARBA00022840"/>
    </source>
</evidence>
<dbReference type="AlphaFoldDB" id="M1LVU7"/>
<feature type="short sequence motif" description="RadA KNRFG motif" evidence="12">
    <location>
        <begin position="248"/>
        <end position="252"/>
    </location>
</feature>
<evidence type="ECO:0000256" key="9">
    <source>
        <dbReference type="ARBA" id="ARBA00023125"/>
    </source>
</evidence>
<dbReference type="PANTHER" id="PTHR32472:SF10">
    <property type="entry name" value="DNA REPAIR PROTEIN RADA-LIKE PROTEIN"/>
    <property type="match status" value="1"/>
</dbReference>
<dbReference type="RefSeq" id="WP_015396888.1">
    <property type="nucleotide sequence ID" value="NC_020299.1"/>
</dbReference>
<dbReference type="PATRIC" id="fig|1208920.3.peg.176"/>
<dbReference type="eggNOG" id="COG1066">
    <property type="taxonomic scope" value="Bacteria"/>
</dbReference>
<evidence type="ECO:0000256" key="6">
    <source>
        <dbReference type="ARBA" id="ARBA00022833"/>
    </source>
</evidence>
<keyword evidence="9 12" id="KW-0238">DNA-binding</keyword>
<dbReference type="InterPro" id="IPR041166">
    <property type="entry name" value="Rubredoxin_2"/>
</dbReference>
<dbReference type="GO" id="GO:0003684">
    <property type="term" value="F:damaged DNA binding"/>
    <property type="evidence" value="ECO:0007669"/>
    <property type="project" value="InterPro"/>
</dbReference>
<keyword evidence="6 14" id="KW-0862">Zinc</keyword>
<evidence type="ECO:0000256" key="3">
    <source>
        <dbReference type="ARBA" id="ARBA00022763"/>
    </source>
</evidence>
<dbReference type="SMART" id="SM00382">
    <property type="entry name" value="AAA"/>
    <property type="match status" value="1"/>
</dbReference>
<evidence type="ECO:0000313" key="17">
    <source>
        <dbReference type="Proteomes" id="UP000011541"/>
    </source>
</evidence>
<dbReference type="Proteomes" id="UP000011541">
    <property type="component" value="Chromosome"/>
</dbReference>
<evidence type="ECO:0000256" key="10">
    <source>
        <dbReference type="ARBA" id="ARBA00023204"/>
    </source>
</evidence>
<dbReference type="OrthoDB" id="9803906at2"/>
<feature type="binding site" evidence="12">
    <location>
        <begin position="92"/>
        <end position="99"/>
    </location>
    <ligand>
        <name>ATP</name>
        <dbReference type="ChEBI" id="CHEBI:30616"/>
    </ligand>
</feature>
<dbReference type="Pfam" id="PF13481">
    <property type="entry name" value="AAA_25"/>
    <property type="match status" value="1"/>
</dbReference>
<gene>
    <name evidence="12" type="primary">radA</name>
    <name evidence="16" type="ORF">CONE_0404</name>
</gene>
<evidence type="ECO:0000256" key="1">
    <source>
        <dbReference type="ARBA" id="ARBA00022723"/>
    </source>
</evidence>
<keyword evidence="17" id="KW-1185">Reference proteome</keyword>
<evidence type="ECO:0000256" key="13">
    <source>
        <dbReference type="NCBIfam" id="TIGR00416"/>
    </source>
</evidence>
<comment type="function">
    <text evidence="12">Plays a role in repairing double-strand DNA breaks, probably involving stabilizing or processing branched DNA or blocked replication forks.</text>
</comment>
<dbReference type="GO" id="GO:0008270">
    <property type="term" value="F:zinc ion binding"/>
    <property type="evidence" value="ECO:0007669"/>
    <property type="project" value="UniProtKB-KW"/>
</dbReference>
<dbReference type="GO" id="GO:0140664">
    <property type="term" value="F:ATP-dependent DNA damage sensor activity"/>
    <property type="evidence" value="ECO:0007669"/>
    <property type="project" value="InterPro"/>
</dbReference>
<evidence type="ECO:0000259" key="15">
    <source>
        <dbReference type="PROSITE" id="PS50162"/>
    </source>
</evidence>
<dbReference type="InterPro" id="IPR027417">
    <property type="entry name" value="P-loop_NTPase"/>
</dbReference>
<feature type="region of interest" description="Lon-protease-like" evidence="12">
    <location>
        <begin position="347"/>
        <end position="451"/>
    </location>
</feature>
<evidence type="ECO:0000256" key="5">
    <source>
        <dbReference type="ARBA" id="ARBA00022801"/>
    </source>
</evidence>
<dbReference type="STRING" id="1208920.CONE_0404"/>
<dbReference type="PRINTS" id="PR01874">
    <property type="entry name" value="DNAREPAIRADA"/>
</dbReference>
<name>M1LVU7_9PROT</name>
<dbReference type="Pfam" id="PF18073">
    <property type="entry name" value="Zn_ribbon_LapB"/>
    <property type="match status" value="1"/>
</dbReference>
<organism evidence="16 17">
    <name type="scientific">Candidatus Kinetoplastidibacterium stringomonadis TCC290E</name>
    <dbReference type="NCBI Taxonomy" id="1208920"/>
    <lineage>
        <taxon>Bacteria</taxon>
        <taxon>Pseudomonadati</taxon>
        <taxon>Pseudomonadota</taxon>
        <taxon>Betaproteobacteria</taxon>
        <taxon>Candidatus Kinetoplastidibacterium</taxon>
    </lineage>
</organism>
<dbReference type="SUPFAM" id="SSF52540">
    <property type="entry name" value="P-loop containing nucleoside triphosphate hydrolases"/>
    <property type="match status" value="1"/>
</dbReference>
<keyword evidence="7 12" id="KW-0067">ATP-binding</keyword>
<comment type="domain">
    <text evidence="12">The middle region has homology to RecA with ATPase motifs including the RadA KNRFG motif, while the C-terminus is homologous to Lon protease.</text>
</comment>
<dbReference type="Gene3D" id="3.40.50.300">
    <property type="entry name" value="P-loop containing nucleotide triphosphate hydrolases"/>
    <property type="match status" value="1"/>
</dbReference>
<reference evidence="16 17" key="1">
    <citation type="journal article" date="2013" name="Genome Biol. Evol.">
        <title>Genome evolution and phylogenomic analysis of candidatus kinetoplastibacterium, the betaproteobacterial endosymbionts of strigomonas and angomonas.</title>
        <authorList>
            <person name="Alves J.M."/>
            <person name="Serrano M.G."/>
            <person name="Maia da Silva F."/>
            <person name="Voegtly L.J."/>
            <person name="Matveyev A.V."/>
            <person name="Teixeira M.M."/>
            <person name="Camargo E.P."/>
            <person name="Buck G.A."/>
        </authorList>
    </citation>
    <scope>NUCLEOTIDE SEQUENCE [LARGE SCALE GENOMIC DNA]</scope>
    <source>
        <strain evidence="16 17">TCC290E</strain>
    </source>
</reference>
<protein>
    <recommendedName>
        <fullName evidence="12 13">DNA repair protein RadA</fullName>
    </recommendedName>
</protein>
<evidence type="ECO:0000256" key="4">
    <source>
        <dbReference type="ARBA" id="ARBA00022771"/>
    </source>
</evidence>
<dbReference type="InterPro" id="IPR004504">
    <property type="entry name" value="DNA_repair_RadA"/>
</dbReference>
<dbReference type="PROSITE" id="PS50162">
    <property type="entry name" value="RECA_2"/>
    <property type="match status" value="1"/>
</dbReference>
<proteinExistence type="inferred from homology"/>
<dbReference type="Gene3D" id="3.30.230.10">
    <property type="match status" value="1"/>
</dbReference>
<dbReference type="GO" id="GO:0005829">
    <property type="term" value="C:cytosol"/>
    <property type="evidence" value="ECO:0007669"/>
    <property type="project" value="TreeGrafter"/>
</dbReference>
<keyword evidence="10 12" id="KW-0234">DNA repair</keyword>
<dbReference type="PANTHER" id="PTHR32472">
    <property type="entry name" value="DNA REPAIR PROTEIN RADA"/>
    <property type="match status" value="1"/>
</dbReference>
<evidence type="ECO:0000256" key="8">
    <source>
        <dbReference type="ARBA" id="ARBA00023016"/>
    </source>
</evidence>
<evidence type="ECO:0000313" key="16">
    <source>
        <dbReference type="EMBL" id="AGF48201.1"/>
    </source>
</evidence>
<keyword evidence="3 12" id="KW-0227">DNA damage</keyword>
<evidence type="ECO:0000256" key="14">
    <source>
        <dbReference type="RuleBase" id="RU003555"/>
    </source>
</evidence>
<dbReference type="InterPro" id="IPR020588">
    <property type="entry name" value="RecA_ATP-bd"/>
</dbReference>
<dbReference type="GO" id="GO:0000725">
    <property type="term" value="P:recombinational repair"/>
    <property type="evidence" value="ECO:0007669"/>
    <property type="project" value="UniProtKB-UniRule"/>
</dbReference>